<dbReference type="EMBL" id="RCMK01001914">
    <property type="protein sequence ID" value="KAG2886981.1"/>
    <property type="molecule type" value="Genomic_DNA"/>
</dbReference>
<organism evidence="6 7">
    <name type="scientific">Phytophthora cactorum</name>
    <dbReference type="NCBI Taxonomy" id="29920"/>
    <lineage>
        <taxon>Eukaryota</taxon>
        <taxon>Sar</taxon>
        <taxon>Stramenopiles</taxon>
        <taxon>Oomycota</taxon>
        <taxon>Peronosporomycetes</taxon>
        <taxon>Peronosporales</taxon>
        <taxon>Peronosporaceae</taxon>
        <taxon>Phytophthora</taxon>
    </lineage>
</organism>
<dbReference type="EMBL" id="RCMI01001948">
    <property type="protein sequence ID" value="KAG2879849.1"/>
    <property type="molecule type" value="Genomic_DNA"/>
</dbReference>
<comment type="caution">
    <text evidence="6">The sequence shown here is derived from an EMBL/GenBank/DDBJ whole genome shotgun (WGS) entry which is preliminary data.</text>
</comment>
<dbReference type="Proteomes" id="UP000760860">
    <property type="component" value="Unassembled WGS sequence"/>
</dbReference>
<dbReference type="EMBL" id="RCML01001906">
    <property type="protein sequence ID" value="KAG2959826.1"/>
    <property type="molecule type" value="Genomic_DNA"/>
</dbReference>
<proteinExistence type="predicted"/>
<evidence type="ECO:0000313" key="4">
    <source>
        <dbReference type="EMBL" id="KAG2959826.1"/>
    </source>
</evidence>
<dbReference type="EMBL" id="RCMG01000094">
    <property type="protein sequence ID" value="KAG2863867.1"/>
    <property type="molecule type" value="Genomic_DNA"/>
</dbReference>
<dbReference type="Proteomes" id="UP000736787">
    <property type="component" value="Unassembled WGS sequence"/>
</dbReference>
<name>A0A329SI72_9STRA</name>
<keyword evidence="7" id="KW-1185">Reference proteome</keyword>
<evidence type="ECO:0000313" key="5">
    <source>
        <dbReference type="EMBL" id="KAG3204784.1"/>
    </source>
</evidence>
<dbReference type="Proteomes" id="UP000774804">
    <property type="component" value="Unassembled WGS sequence"/>
</dbReference>
<dbReference type="Proteomes" id="UP000251314">
    <property type="component" value="Unassembled WGS sequence"/>
</dbReference>
<accession>A0A329SI72</accession>
<evidence type="ECO:0000313" key="2">
    <source>
        <dbReference type="EMBL" id="KAG2879849.1"/>
    </source>
</evidence>
<dbReference type="Proteomes" id="UP000697107">
    <property type="component" value="Unassembled WGS sequence"/>
</dbReference>
<dbReference type="AlphaFoldDB" id="A0A329SI72"/>
<evidence type="ECO:0000313" key="1">
    <source>
        <dbReference type="EMBL" id="KAG2863867.1"/>
    </source>
</evidence>
<protein>
    <submittedName>
        <fullName evidence="6">Uncharacterized protein</fullName>
    </submittedName>
</protein>
<sequence>MYMKSSMIIEDYPELKDYIIAGANILHLPIYEAAVVKTNLDGKKDTITNDERALIKRFVTSPPSTGRNEAGGSTRRSYVVRLHERKRQRLEQFDLVNLETAAASDPI</sequence>
<evidence type="ECO:0000313" key="3">
    <source>
        <dbReference type="EMBL" id="KAG2886981.1"/>
    </source>
</evidence>
<dbReference type="OrthoDB" id="125086at2759"/>
<evidence type="ECO:0000313" key="6">
    <source>
        <dbReference type="EMBL" id="RAW36429.1"/>
    </source>
</evidence>
<reference evidence="1" key="2">
    <citation type="submission" date="2018-10" db="EMBL/GenBank/DDBJ databases">
        <title>Effector identification in a new, highly contiguous assembly of the strawberry crown rot pathogen Phytophthora cactorum.</title>
        <authorList>
            <person name="Armitage A.D."/>
            <person name="Nellist C.F."/>
            <person name="Bates H."/>
            <person name="Vickerstaff R.J."/>
            <person name="Harrison R.J."/>
        </authorList>
    </citation>
    <scope>NUCLEOTIDE SEQUENCE</scope>
    <source>
        <strain evidence="1">15-7</strain>
        <strain evidence="2">4032</strain>
        <strain evidence="3">4040</strain>
        <strain evidence="4">P415</strain>
        <strain evidence="5">P421</strain>
    </source>
</reference>
<evidence type="ECO:0000313" key="7">
    <source>
        <dbReference type="Proteomes" id="UP000251314"/>
    </source>
</evidence>
<reference evidence="6 7" key="1">
    <citation type="submission" date="2018-01" db="EMBL/GenBank/DDBJ databases">
        <title>Draft genome of the strawberry crown rot pathogen Phytophthora cactorum.</title>
        <authorList>
            <person name="Armitage A.D."/>
            <person name="Lysoe E."/>
            <person name="Nellist C.F."/>
            <person name="Harrison R.J."/>
            <person name="Brurberg M.B."/>
        </authorList>
    </citation>
    <scope>NUCLEOTIDE SEQUENCE [LARGE SCALE GENOMIC DNA]</scope>
    <source>
        <strain evidence="6 7">10300</strain>
    </source>
</reference>
<gene>
    <name evidence="6" type="ORF">PC110_g7298</name>
    <name evidence="1" type="ORF">PC113_g5052</name>
    <name evidence="2" type="ORF">PC115_g22692</name>
    <name evidence="3" type="ORF">PC117_g25271</name>
    <name evidence="4" type="ORF">PC118_g22820</name>
    <name evidence="5" type="ORF">PC129_g22374</name>
</gene>
<dbReference type="EMBL" id="RCMV01002061">
    <property type="protein sequence ID" value="KAG3204784.1"/>
    <property type="molecule type" value="Genomic_DNA"/>
</dbReference>
<dbReference type="Proteomes" id="UP000735874">
    <property type="component" value="Unassembled WGS sequence"/>
</dbReference>
<dbReference type="VEuPathDB" id="FungiDB:PC110_g7298"/>
<dbReference type="EMBL" id="MJFZ01000139">
    <property type="protein sequence ID" value="RAW36429.1"/>
    <property type="molecule type" value="Genomic_DNA"/>
</dbReference>